<reference evidence="4" key="1">
    <citation type="submission" date="2022-11" db="UniProtKB">
        <authorList>
            <consortium name="WormBaseParasite"/>
        </authorList>
    </citation>
    <scope>IDENTIFICATION</scope>
</reference>
<organism evidence="3 4">
    <name type="scientific">Ditylenchus dipsaci</name>
    <dbReference type="NCBI Taxonomy" id="166011"/>
    <lineage>
        <taxon>Eukaryota</taxon>
        <taxon>Metazoa</taxon>
        <taxon>Ecdysozoa</taxon>
        <taxon>Nematoda</taxon>
        <taxon>Chromadorea</taxon>
        <taxon>Rhabditida</taxon>
        <taxon>Tylenchina</taxon>
        <taxon>Tylenchomorpha</taxon>
        <taxon>Sphaerularioidea</taxon>
        <taxon>Anguinidae</taxon>
        <taxon>Anguininae</taxon>
        <taxon>Ditylenchus</taxon>
    </lineage>
</organism>
<dbReference type="AlphaFoldDB" id="A0A915CMJ5"/>
<dbReference type="Gene3D" id="1.10.20.10">
    <property type="entry name" value="Histone, subunit A"/>
    <property type="match status" value="1"/>
</dbReference>
<dbReference type="GO" id="GO:0030527">
    <property type="term" value="F:structural constituent of chromatin"/>
    <property type="evidence" value="ECO:0007669"/>
    <property type="project" value="InterPro"/>
</dbReference>
<name>A0A915CMJ5_9BILA</name>
<dbReference type="Pfam" id="PF00125">
    <property type="entry name" value="Histone"/>
    <property type="match status" value="1"/>
</dbReference>
<comment type="similarity">
    <text evidence="1">Belongs to the histone H3 family.</text>
</comment>
<dbReference type="SUPFAM" id="SSF47113">
    <property type="entry name" value="Histone-fold"/>
    <property type="match status" value="1"/>
</dbReference>
<dbReference type="PRINTS" id="PR00622">
    <property type="entry name" value="HISTONEH3"/>
</dbReference>
<sequence>MGYLDISSIFFWQFSVEEDLAECYLTALFEDANMIAPHAKRSTILPSDIRLARRIRGETKTVVGNFRIKSRDVFLFTLFYDYVPQ</sequence>
<evidence type="ECO:0000313" key="3">
    <source>
        <dbReference type="Proteomes" id="UP000887574"/>
    </source>
</evidence>
<accession>A0A915CMJ5</accession>
<keyword evidence="3" id="KW-1185">Reference proteome</keyword>
<dbReference type="InterPro" id="IPR009072">
    <property type="entry name" value="Histone-fold"/>
</dbReference>
<evidence type="ECO:0000256" key="1">
    <source>
        <dbReference type="ARBA" id="ARBA00010343"/>
    </source>
</evidence>
<dbReference type="GO" id="GO:0046982">
    <property type="term" value="F:protein heterodimerization activity"/>
    <property type="evidence" value="ECO:0007669"/>
    <property type="project" value="InterPro"/>
</dbReference>
<dbReference type="PANTHER" id="PTHR11426">
    <property type="entry name" value="HISTONE H3"/>
    <property type="match status" value="1"/>
</dbReference>
<dbReference type="InterPro" id="IPR007125">
    <property type="entry name" value="H2A/H2B/H3"/>
</dbReference>
<proteinExistence type="inferred from homology"/>
<feature type="domain" description="Core Histone H2A/H2B/H3" evidence="2">
    <location>
        <begin position="20"/>
        <end position="55"/>
    </location>
</feature>
<dbReference type="GO" id="GO:0003677">
    <property type="term" value="F:DNA binding"/>
    <property type="evidence" value="ECO:0007669"/>
    <property type="project" value="InterPro"/>
</dbReference>
<evidence type="ECO:0000313" key="4">
    <source>
        <dbReference type="WBParaSite" id="jg10222"/>
    </source>
</evidence>
<dbReference type="InterPro" id="IPR000164">
    <property type="entry name" value="Histone_H3/CENP-A"/>
</dbReference>
<dbReference type="WBParaSite" id="jg10222">
    <property type="protein sequence ID" value="jg10222"/>
    <property type="gene ID" value="jg10222"/>
</dbReference>
<evidence type="ECO:0000259" key="2">
    <source>
        <dbReference type="Pfam" id="PF00125"/>
    </source>
</evidence>
<dbReference type="GO" id="GO:0000786">
    <property type="term" value="C:nucleosome"/>
    <property type="evidence" value="ECO:0007669"/>
    <property type="project" value="InterPro"/>
</dbReference>
<protein>
    <submittedName>
        <fullName evidence="4">Histone H2A/H2B/H3 domain-containing protein</fullName>
    </submittedName>
</protein>
<dbReference type="Proteomes" id="UP000887574">
    <property type="component" value="Unplaced"/>
</dbReference>